<protein>
    <recommendedName>
        <fullName evidence="4 8">Uracil-DNA glycosylase</fullName>
        <shortName evidence="8">UDG</shortName>
        <ecNumber evidence="4 8">3.2.2.27</ecNumber>
    </recommendedName>
</protein>
<comment type="caution">
    <text evidence="12">The sequence shown here is derived from an EMBL/GenBank/DDBJ whole genome shotgun (WGS) entry which is preliminary data.</text>
</comment>
<proteinExistence type="inferred from homology"/>
<keyword evidence="12" id="KW-0326">Glycosidase</keyword>
<dbReference type="NCBIfam" id="TIGR00628">
    <property type="entry name" value="ung"/>
    <property type="match status" value="1"/>
</dbReference>
<comment type="catalytic activity">
    <reaction evidence="1 8 10">
        <text>Hydrolyzes single-stranded DNA or mismatched double-stranded DNA and polynucleotides, releasing free uracil.</text>
        <dbReference type="EC" id="3.2.2.27"/>
    </reaction>
</comment>
<evidence type="ECO:0000256" key="5">
    <source>
        <dbReference type="ARBA" id="ARBA00022763"/>
    </source>
</evidence>
<dbReference type="Gene3D" id="3.40.470.10">
    <property type="entry name" value="Uracil-DNA glycosylase-like domain"/>
    <property type="match status" value="1"/>
</dbReference>
<dbReference type="InterPro" id="IPR018085">
    <property type="entry name" value="Ura-DNA_Glyclase_AS"/>
</dbReference>
<keyword evidence="6 8" id="KW-0378">Hydrolase</keyword>
<accession>A0A955I1Z7</accession>
<dbReference type="NCBIfam" id="NF003589">
    <property type="entry name" value="PRK05254.1-2"/>
    <property type="match status" value="1"/>
</dbReference>
<dbReference type="SMART" id="SM00987">
    <property type="entry name" value="UreE_C"/>
    <property type="match status" value="1"/>
</dbReference>
<dbReference type="FunFam" id="3.40.470.10:FF:000001">
    <property type="entry name" value="Uracil-DNA glycosylase"/>
    <property type="match status" value="1"/>
</dbReference>
<feature type="domain" description="Uracil-DNA glycosylase-like" evidence="11">
    <location>
        <begin position="49"/>
        <end position="209"/>
    </location>
</feature>
<dbReference type="InterPro" id="IPR005122">
    <property type="entry name" value="Uracil-DNA_glycosylase-like"/>
</dbReference>
<gene>
    <name evidence="8 12" type="primary">ung</name>
    <name evidence="12" type="ORF">KC685_03895</name>
</gene>
<evidence type="ECO:0000313" key="12">
    <source>
        <dbReference type="EMBL" id="MCA9377036.1"/>
    </source>
</evidence>
<dbReference type="HAMAP" id="MF_00148">
    <property type="entry name" value="UDG"/>
    <property type="match status" value="1"/>
</dbReference>
<keyword evidence="8" id="KW-0963">Cytoplasm</keyword>
<feature type="active site" description="Proton acceptor" evidence="8 9">
    <location>
        <position position="64"/>
    </location>
</feature>
<dbReference type="EMBL" id="JAGQLN010000015">
    <property type="protein sequence ID" value="MCA9377036.1"/>
    <property type="molecule type" value="Genomic_DNA"/>
</dbReference>
<evidence type="ECO:0000256" key="7">
    <source>
        <dbReference type="ARBA" id="ARBA00023204"/>
    </source>
</evidence>
<dbReference type="GO" id="GO:0097510">
    <property type="term" value="P:base-excision repair, AP site formation via deaminated base removal"/>
    <property type="evidence" value="ECO:0007669"/>
    <property type="project" value="TreeGrafter"/>
</dbReference>
<dbReference type="AlphaFoldDB" id="A0A955I1Z7"/>
<evidence type="ECO:0000256" key="4">
    <source>
        <dbReference type="ARBA" id="ARBA00012030"/>
    </source>
</evidence>
<dbReference type="PANTHER" id="PTHR11264">
    <property type="entry name" value="URACIL-DNA GLYCOSYLASE"/>
    <property type="match status" value="1"/>
</dbReference>
<evidence type="ECO:0000259" key="11">
    <source>
        <dbReference type="SMART" id="SM00986"/>
    </source>
</evidence>
<dbReference type="NCBIfam" id="NF003592">
    <property type="entry name" value="PRK05254.1-5"/>
    <property type="match status" value="1"/>
</dbReference>
<dbReference type="PROSITE" id="PS00130">
    <property type="entry name" value="U_DNA_GLYCOSYLASE"/>
    <property type="match status" value="1"/>
</dbReference>
<dbReference type="InterPro" id="IPR002043">
    <property type="entry name" value="UDG_fam1"/>
</dbReference>
<evidence type="ECO:0000256" key="3">
    <source>
        <dbReference type="ARBA" id="ARBA00008184"/>
    </source>
</evidence>
<dbReference type="SUPFAM" id="SSF52141">
    <property type="entry name" value="Uracil-DNA glycosylase-like"/>
    <property type="match status" value="1"/>
</dbReference>
<organism evidence="12 13">
    <name type="scientific">Candidatus Dojkabacteria bacterium</name>
    <dbReference type="NCBI Taxonomy" id="2099670"/>
    <lineage>
        <taxon>Bacteria</taxon>
        <taxon>Candidatus Dojkabacteria</taxon>
    </lineage>
</organism>
<evidence type="ECO:0000256" key="1">
    <source>
        <dbReference type="ARBA" id="ARBA00001400"/>
    </source>
</evidence>
<reference evidence="12" key="2">
    <citation type="journal article" date="2021" name="Microbiome">
        <title>Successional dynamics and alternative stable states in a saline activated sludge microbial community over 9 years.</title>
        <authorList>
            <person name="Wang Y."/>
            <person name="Ye J."/>
            <person name="Ju F."/>
            <person name="Liu L."/>
            <person name="Boyd J.A."/>
            <person name="Deng Y."/>
            <person name="Parks D.H."/>
            <person name="Jiang X."/>
            <person name="Yin X."/>
            <person name="Woodcroft B.J."/>
            <person name="Tyson G.W."/>
            <person name="Hugenholtz P."/>
            <person name="Polz M.F."/>
            <person name="Zhang T."/>
        </authorList>
    </citation>
    <scope>NUCLEOTIDE SEQUENCE</scope>
    <source>
        <strain evidence="12">HKST-UBA17</strain>
    </source>
</reference>
<dbReference type="NCBIfam" id="NF003588">
    <property type="entry name" value="PRK05254.1-1"/>
    <property type="match status" value="1"/>
</dbReference>
<evidence type="ECO:0000256" key="2">
    <source>
        <dbReference type="ARBA" id="ARBA00002631"/>
    </source>
</evidence>
<dbReference type="InterPro" id="IPR036895">
    <property type="entry name" value="Uracil-DNA_glycosylase-like_sf"/>
</dbReference>
<dbReference type="GO" id="GO:0005737">
    <property type="term" value="C:cytoplasm"/>
    <property type="evidence" value="ECO:0007669"/>
    <property type="project" value="UniProtKB-SubCell"/>
</dbReference>
<dbReference type="Pfam" id="PF03167">
    <property type="entry name" value="UDG"/>
    <property type="match status" value="1"/>
</dbReference>
<comment type="subcellular location">
    <subcellularLocation>
        <location evidence="8">Cytoplasm</location>
    </subcellularLocation>
</comment>
<keyword evidence="7 8" id="KW-0234">DNA repair</keyword>
<comment type="function">
    <text evidence="2 8 10">Excises uracil residues from the DNA which can arise as a result of misincorporation of dUMP residues by DNA polymerase or due to deamination of cytosine.</text>
</comment>
<dbReference type="EC" id="3.2.2.27" evidence="4 8"/>
<evidence type="ECO:0000256" key="8">
    <source>
        <dbReference type="HAMAP-Rule" id="MF_00148"/>
    </source>
</evidence>
<dbReference type="GO" id="GO:0004844">
    <property type="term" value="F:uracil DNA N-glycosylase activity"/>
    <property type="evidence" value="ECO:0007669"/>
    <property type="project" value="UniProtKB-UniRule"/>
</dbReference>
<dbReference type="Proteomes" id="UP000741282">
    <property type="component" value="Unassembled WGS sequence"/>
</dbReference>
<evidence type="ECO:0000256" key="6">
    <source>
        <dbReference type="ARBA" id="ARBA00022801"/>
    </source>
</evidence>
<name>A0A955I1Z7_9BACT</name>
<evidence type="ECO:0000256" key="10">
    <source>
        <dbReference type="RuleBase" id="RU003780"/>
    </source>
</evidence>
<dbReference type="CDD" id="cd10027">
    <property type="entry name" value="UDG-F1-like"/>
    <property type="match status" value="1"/>
</dbReference>
<dbReference type="SMART" id="SM00986">
    <property type="entry name" value="UDG"/>
    <property type="match status" value="1"/>
</dbReference>
<evidence type="ECO:0000256" key="9">
    <source>
        <dbReference type="PROSITE-ProRule" id="PRU10072"/>
    </source>
</evidence>
<sequence>MIKIEQSWQELLKDDFQSEYFRNLIKFIKQEYRSHTVYPPGPKIFNAFDSCPLEKVKVVILGQDPYHGPKQANGLSFSVSKDLALPPSLQNIYKEIEDDLGISVNKNGDLSRWAKQGVLLLNATLTVREGQAGSHQGKGWEEFTDAVVRKLSDEKTDLVFLLWGSYAQKKGEVIDEEKHYVLRSAHPSPLSAHRGFFGNKHFSKTNKFLILKDIEPIDWN</sequence>
<comment type="similarity">
    <text evidence="3 8 10">Belongs to the uracil-DNA glycosylase (UDG) superfamily. UNG family.</text>
</comment>
<dbReference type="NCBIfam" id="NF003591">
    <property type="entry name" value="PRK05254.1-4"/>
    <property type="match status" value="1"/>
</dbReference>
<evidence type="ECO:0000313" key="13">
    <source>
        <dbReference type="Proteomes" id="UP000741282"/>
    </source>
</evidence>
<dbReference type="PANTHER" id="PTHR11264:SF0">
    <property type="entry name" value="URACIL-DNA GLYCOSYLASE"/>
    <property type="match status" value="1"/>
</dbReference>
<keyword evidence="5 8" id="KW-0227">DNA damage</keyword>
<reference evidence="12" key="1">
    <citation type="submission" date="2020-04" db="EMBL/GenBank/DDBJ databases">
        <authorList>
            <person name="Zhang T."/>
        </authorList>
    </citation>
    <scope>NUCLEOTIDE SEQUENCE</scope>
    <source>
        <strain evidence="12">HKST-UBA17</strain>
    </source>
</reference>